<keyword evidence="6" id="KW-1185">Reference proteome</keyword>
<dbReference type="Gene3D" id="1.10.10.2840">
    <property type="entry name" value="PucR C-terminal helix-turn-helix domain"/>
    <property type="match status" value="1"/>
</dbReference>
<reference evidence="5 6" key="1">
    <citation type="submission" date="2020-04" db="EMBL/GenBank/DDBJ databases">
        <title>MicrobeNet Type strains.</title>
        <authorList>
            <person name="Nicholson A.C."/>
        </authorList>
    </citation>
    <scope>NUCLEOTIDE SEQUENCE [LARGE SCALE GENOMIC DNA]</scope>
    <source>
        <strain evidence="5 6">DSM 44960</strain>
    </source>
</reference>
<dbReference type="Pfam" id="PF17853">
    <property type="entry name" value="GGDEF_2"/>
    <property type="match status" value="1"/>
</dbReference>
<name>A0A846W2N0_9NOCA</name>
<evidence type="ECO:0000259" key="4">
    <source>
        <dbReference type="Pfam" id="PF17853"/>
    </source>
</evidence>
<dbReference type="AlphaFoldDB" id="A0A846W2N0"/>
<dbReference type="Pfam" id="PF14361">
    <property type="entry name" value="RsbRD_N"/>
    <property type="match status" value="1"/>
</dbReference>
<protein>
    <submittedName>
        <fullName evidence="5">PucR family transcriptional regulator</fullName>
    </submittedName>
</protein>
<evidence type="ECO:0000313" key="5">
    <source>
        <dbReference type="EMBL" id="NKX86878.1"/>
    </source>
</evidence>
<dbReference type="InterPro" id="IPR025736">
    <property type="entry name" value="PucR_C-HTH_dom"/>
</dbReference>
<evidence type="ECO:0000256" key="1">
    <source>
        <dbReference type="ARBA" id="ARBA00006754"/>
    </source>
</evidence>
<dbReference type="EMBL" id="JAAXOM010000001">
    <property type="protein sequence ID" value="NKX86878.1"/>
    <property type="molecule type" value="Genomic_DNA"/>
</dbReference>
<comment type="caution">
    <text evidence="5">The sequence shown here is derived from an EMBL/GenBank/DDBJ whole genome shotgun (WGS) entry which is preliminary data.</text>
</comment>
<feature type="domain" description="PucR C-terminal helix-turn-helix" evidence="2">
    <location>
        <begin position="321"/>
        <end position="377"/>
    </location>
</feature>
<dbReference type="InterPro" id="IPR051448">
    <property type="entry name" value="CdaR-like_regulators"/>
</dbReference>
<comment type="similarity">
    <text evidence="1">Belongs to the CdaR family.</text>
</comment>
<gene>
    <name evidence="5" type="ORF">HGA10_06065</name>
</gene>
<organism evidence="5 6">
    <name type="scientific">Nocardia coubleae</name>
    <dbReference type="NCBI Taxonomy" id="356147"/>
    <lineage>
        <taxon>Bacteria</taxon>
        <taxon>Bacillati</taxon>
        <taxon>Actinomycetota</taxon>
        <taxon>Actinomycetes</taxon>
        <taxon>Mycobacteriales</taxon>
        <taxon>Nocardiaceae</taxon>
        <taxon>Nocardia</taxon>
    </lineage>
</organism>
<dbReference type="PANTHER" id="PTHR33744">
    <property type="entry name" value="CARBOHYDRATE DIACID REGULATOR"/>
    <property type="match status" value="1"/>
</dbReference>
<dbReference type="RefSeq" id="WP_067639393.1">
    <property type="nucleotide sequence ID" value="NZ_JAAXOM010000001.1"/>
</dbReference>
<dbReference type="InterPro" id="IPR025751">
    <property type="entry name" value="RsbRD_N_dom"/>
</dbReference>
<dbReference type="InterPro" id="IPR041522">
    <property type="entry name" value="CdaR_GGDEF"/>
</dbReference>
<evidence type="ECO:0000313" key="6">
    <source>
        <dbReference type="Proteomes" id="UP000572007"/>
    </source>
</evidence>
<dbReference type="InterPro" id="IPR042070">
    <property type="entry name" value="PucR_C-HTH_sf"/>
</dbReference>
<accession>A0A846W2N0</accession>
<dbReference type="Proteomes" id="UP000572007">
    <property type="component" value="Unassembled WGS sequence"/>
</dbReference>
<evidence type="ECO:0000259" key="3">
    <source>
        <dbReference type="Pfam" id="PF14361"/>
    </source>
</evidence>
<dbReference type="PANTHER" id="PTHR33744:SF1">
    <property type="entry name" value="DNA-BINDING TRANSCRIPTIONAL ACTIVATOR ADER"/>
    <property type="match status" value="1"/>
</dbReference>
<proteinExistence type="inferred from homology"/>
<feature type="domain" description="CdaR GGDEF-like" evidence="4">
    <location>
        <begin position="167"/>
        <end position="271"/>
    </location>
</feature>
<dbReference type="Pfam" id="PF13556">
    <property type="entry name" value="HTH_30"/>
    <property type="match status" value="1"/>
</dbReference>
<feature type="domain" description="RsbT co-antagonist protein RsbRD N-terminal" evidence="3">
    <location>
        <begin position="18"/>
        <end position="152"/>
    </location>
</feature>
<evidence type="ECO:0000259" key="2">
    <source>
        <dbReference type="Pfam" id="PF13556"/>
    </source>
</evidence>
<sequence>MVNSVDLVAACRTEVAVLTDRLIDQIFTDNPAWTDYSPVTRTDLADGCGRYLTRLLDLLERPTDSADDDVAARIGRRRAEQGVPMEAMLRTFRLGGRIVWELLLDKASDFPPEHIRAAGTALWTAIDSLSSALVTAYRTTELEQLRCDERRRHALLEDLISGRAEGDGAFITRAARDLGLPVRSGYLVVVCDRDNTMQHAPEFALSAVGIRSLWHDRADSTVGVVAVEKHDPTLVLRRISQHVGGRAGASPLVTGLDQVARAHPLALLALHTVPDTATGLVSLDERLPQALLIRSPDLMNMLVTTILGPVLALPDVERTTLLQTLSAWLAHNCSAANAATGLHCHRNTVINRLHRVATLLGRPIEGQRSYVELSLALFALELLDPALVRSR</sequence>